<dbReference type="InParanoid" id="A0A165G7N4"/>
<proteinExistence type="predicted"/>
<dbReference type="GO" id="GO:0003723">
    <property type="term" value="F:RNA binding"/>
    <property type="evidence" value="ECO:0007669"/>
    <property type="project" value="TreeGrafter"/>
</dbReference>
<protein>
    <recommendedName>
        <fullName evidence="2">Swiss Army Knife RNA repair protein HAD domain-containing protein</fullName>
    </recommendedName>
</protein>
<keyword evidence="4" id="KW-1185">Reference proteome</keyword>
<dbReference type="InterPro" id="IPR018812">
    <property type="entry name" value="SAK_HAD"/>
</dbReference>
<name>A0A165G7N4_XYLHT</name>
<dbReference type="PANTHER" id="PTHR10335:SF23">
    <property type="entry name" value="OB FOLD-CONTAINING PROTEIN, NUCLEIC ACID BINDING"/>
    <property type="match status" value="1"/>
</dbReference>
<dbReference type="GO" id="GO:1990259">
    <property type="term" value="F:histone H2AQ104 methyltransferase activity"/>
    <property type="evidence" value="ECO:0007669"/>
    <property type="project" value="TreeGrafter"/>
</dbReference>
<feature type="compositionally biased region" description="Gly residues" evidence="1">
    <location>
        <begin position="470"/>
        <end position="485"/>
    </location>
</feature>
<evidence type="ECO:0000256" key="1">
    <source>
        <dbReference type="SAM" id="MobiDB-lite"/>
    </source>
</evidence>
<feature type="compositionally biased region" description="Gly residues" evidence="1">
    <location>
        <begin position="498"/>
        <end position="536"/>
    </location>
</feature>
<accession>A0A165G7N4</accession>
<dbReference type="Proteomes" id="UP000076632">
    <property type="component" value="Unassembled WGS sequence"/>
</dbReference>
<reference evidence="3 4" key="1">
    <citation type="journal article" date="2016" name="Fungal Biol.">
        <title>The genome of Xylona heveae provides a window into fungal endophytism.</title>
        <authorList>
            <person name="Gazis R."/>
            <person name="Kuo A."/>
            <person name="Riley R."/>
            <person name="LaButti K."/>
            <person name="Lipzen A."/>
            <person name="Lin J."/>
            <person name="Amirebrahimi M."/>
            <person name="Hesse C.N."/>
            <person name="Spatafora J.W."/>
            <person name="Henrissat B."/>
            <person name="Hainaut M."/>
            <person name="Grigoriev I.V."/>
            <person name="Hibbett D.S."/>
        </authorList>
    </citation>
    <scope>NUCLEOTIDE SEQUENCE [LARGE SCALE GENOMIC DNA]</scope>
    <source>
        <strain evidence="3 4">TC161</strain>
    </source>
</reference>
<dbReference type="PANTHER" id="PTHR10335">
    <property type="entry name" value="RRNA 2-O-METHYLTRANSFERASE FIBRILLARIN"/>
    <property type="match status" value="1"/>
</dbReference>
<dbReference type="GO" id="GO:0000494">
    <property type="term" value="P:box C/D sno(s)RNA 3'-end processing"/>
    <property type="evidence" value="ECO:0007669"/>
    <property type="project" value="TreeGrafter"/>
</dbReference>
<dbReference type="EMBL" id="KV407460">
    <property type="protein sequence ID" value="KZF21835.1"/>
    <property type="molecule type" value="Genomic_DNA"/>
</dbReference>
<sequence length="577" mass="62855">MSSHTITGLKRWSCQSKDLPAVSQIKAIHVYDFDNTLFTSPLPNAKLWNGPTLGYLQHSDSFVNGGWWHDAAILAATGEGVEKEELRAWAGWWNEQIVDLVQLSMEQKDALTVLLTGRSEGPFAELIKRIVASRGLEFDMICLKPEVGPSNQKFASTAEYKKEFISDLIYTYSDAEEIRVYEDRPKHVKGFRDFFTNFNTALLSMNRPINRKPITAEVIHVAEAAATLSPVVEAAEVQRMINAHNRARRNGVDNVNGFLKIKRTVFYTGYLVSTDTSEDLLTLVNLPLHAPDSDIKYLANNILITPRPCPRSILDKVGGLGKKLRWQVTGTAVFENKIWAARVQPVPENEKIYTENPVPMVVLAHRRGARPIDAGRIQNWQPVAPEKQFMFDSVVGEKVLLRVEEANPAEGEWESLFPTKNFKRRHPQEESDTSNGGVPLPPHYGNQHPRHHTQHTRGGGASGHSNRGGSFRGGSGGGGGAGRGGYRQQQQQHHHSSQGGGRSGGGGRGGGGGHRGHGGRSSGRGGRGGGGGGPGHSHGHGHGHGGGGGYRSLDDVHERPYGGSGNPPNYEDGGMGY</sequence>
<dbReference type="GO" id="GO:0032040">
    <property type="term" value="C:small-subunit processome"/>
    <property type="evidence" value="ECO:0007669"/>
    <property type="project" value="TreeGrafter"/>
</dbReference>
<evidence type="ECO:0000259" key="2">
    <source>
        <dbReference type="Pfam" id="PF10307"/>
    </source>
</evidence>
<dbReference type="GO" id="GO:0008649">
    <property type="term" value="F:rRNA methyltransferase activity"/>
    <property type="evidence" value="ECO:0007669"/>
    <property type="project" value="TreeGrafter"/>
</dbReference>
<gene>
    <name evidence="3" type="ORF">L228DRAFT_248589</name>
</gene>
<evidence type="ECO:0000313" key="3">
    <source>
        <dbReference type="EMBL" id="KZF21835.1"/>
    </source>
</evidence>
<feature type="domain" description="Swiss Army Knife RNA repair protein HAD" evidence="2">
    <location>
        <begin position="40"/>
        <end position="246"/>
    </location>
</feature>
<dbReference type="OMA" id="GKIQNWH"/>
<dbReference type="GeneID" id="28898023"/>
<organism evidence="3 4">
    <name type="scientific">Xylona heveae (strain CBS 132557 / TC161)</name>
    <dbReference type="NCBI Taxonomy" id="1328760"/>
    <lineage>
        <taxon>Eukaryota</taxon>
        <taxon>Fungi</taxon>
        <taxon>Dikarya</taxon>
        <taxon>Ascomycota</taxon>
        <taxon>Pezizomycotina</taxon>
        <taxon>Xylonomycetes</taxon>
        <taxon>Xylonales</taxon>
        <taxon>Xylonaceae</taxon>
        <taxon>Xylona</taxon>
    </lineage>
</organism>
<dbReference type="OrthoDB" id="5596992at2759"/>
<evidence type="ECO:0000313" key="4">
    <source>
        <dbReference type="Proteomes" id="UP000076632"/>
    </source>
</evidence>
<dbReference type="RefSeq" id="XP_018187390.1">
    <property type="nucleotide sequence ID" value="XM_018332886.1"/>
</dbReference>
<dbReference type="STRING" id="1328760.A0A165G7N4"/>
<feature type="region of interest" description="Disordered" evidence="1">
    <location>
        <begin position="412"/>
        <end position="577"/>
    </location>
</feature>
<dbReference type="Pfam" id="PF10307">
    <property type="entry name" value="HAD_SAK_1"/>
    <property type="match status" value="1"/>
</dbReference>
<dbReference type="GO" id="GO:0031428">
    <property type="term" value="C:box C/D methylation guide snoRNP complex"/>
    <property type="evidence" value="ECO:0007669"/>
    <property type="project" value="TreeGrafter"/>
</dbReference>
<dbReference type="AlphaFoldDB" id="A0A165G7N4"/>